<feature type="domain" description="Glycosyltransferase 2-like" evidence="9">
    <location>
        <begin position="355"/>
        <end position="532"/>
    </location>
</feature>
<name>A0ABW5CG44_9HYPH</name>
<reference evidence="11" key="1">
    <citation type="journal article" date="2019" name="Int. J. Syst. Evol. Microbiol.">
        <title>The Global Catalogue of Microorganisms (GCM) 10K type strain sequencing project: providing services to taxonomists for standard genome sequencing and annotation.</title>
        <authorList>
            <consortium name="The Broad Institute Genomics Platform"/>
            <consortium name="The Broad Institute Genome Sequencing Center for Infectious Disease"/>
            <person name="Wu L."/>
            <person name="Ma J."/>
        </authorList>
    </citation>
    <scope>NUCLEOTIDE SEQUENCE [LARGE SCALE GENOMIC DNA]</scope>
    <source>
        <strain evidence="11">ZS-35-S2</strain>
    </source>
</reference>
<dbReference type="PANTHER" id="PTHR43867:SF2">
    <property type="entry name" value="CELLULOSE SYNTHASE CATALYTIC SUBUNIT A [UDP-FORMING]"/>
    <property type="match status" value="1"/>
</dbReference>
<keyword evidence="5 8" id="KW-1133">Transmembrane helix</keyword>
<accession>A0ABW5CG44</accession>
<dbReference type="InterPro" id="IPR029044">
    <property type="entry name" value="Nucleotide-diphossugar_trans"/>
</dbReference>
<dbReference type="InterPro" id="IPR001173">
    <property type="entry name" value="Glyco_trans_2-like"/>
</dbReference>
<feature type="transmembrane region" description="Helical" evidence="8">
    <location>
        <begin position="195"/>
        <end position="214"/>
    </location>
</feature>
<dbReference type="EMBL" id="JBHUIJ010000002">
    <property type="protein sequence ID" value="MFD2236160.1"/>
    <property type="molecule type" value="Genomic_DNA"/>
</dbReference>
<dbReference type="Pfam" id="PF13632">
    <property type="entry name" value="Glyco_trans_2_3"/>
    <property type="match status" value="1"/>
</dbReference>
<feature type="compositionally biased region" description="Low complexity" evidence="7">
    <location>
        <begin position="1"/>
        <end position="18"/>
    </location>
</feature>
<feature type="region of interest" description="Disordered" evidence="7">
    <location>
        <begin position="1"/>
        <end position="27"/>
    </location>
</feature>
<sequence length="642" mass="70887">MYRVPPSSAPKAEAASFPYDRTPGHAKREPAEGALAAVLRALDLPAHEVAVARERGRMNGSDLSAELLAGGLTSEERLADAVARVLGLPRGRPGPDDTILDMRAAHPRQRFVKTCTAQLRPRVFLAPPLDGLDALAGRLRERRSRPEHLFVATLADIRAHGAQASEAQRLREAVDRLSTASPTLSARSTLSAGQAFFGGILLCVLLFSAMRFGYGLWALSHAALGLFFAAWTLFRLHILIDRPRERRRRQADERLRDETLSLPVGPMPIYTVLVALYQEEEMAEPLVRSLAALNWPASRLDVKLICEADDATTIAAVERAMSGRAGFELVRVPAGGPRTKPKALNHALPLARGDYVVLYDAEDRPDPDQLLEAWYVFCASPPELACLQAPLVIRNGADGWFARLFALEYAVLFRATHPYLARRGLPIPLGGTSNHFRRQALEAVGAWDSHNVAEDADLGIRLSRRGFHTGTIHAPTSEIAPLRWRDWRNQRTRWIKGWCQTWLVHMRQPVRLWQELGPRRFATFQLLFLSMVGGGVMHTIFVGAVLVEVAALLAGHPAFLGLGGWAILDLFNICAALAVFGLLAASVVTRQERRTLLPGLWTLWAYWLLLSLACLRAVTHLVTNPSGWEKTPHNEAGDARAE</sequence>
<dbReference type="InterPro" id="IPR050321">
    <property type="entry name" value="Glycosyltr_2/OpgH_subfam"/>
</dbReference>
<keyword evidence="4 8" id="KW-0812">Transmembrane</keyword>
<feature type="transmembrane region" description="Helical" evidence="8">
    <location>
        <begin position="526"/>
        <end position="553"/>
    </location>
</feature>
<dbReference type="Proteomes" id="UP001597371">
    <property type="component" value="Unassembled WGS sequence"/>
</dbReference>
<feature type="transmembrane region" description="Helical" evidence="8">
    <location>
        <begin position="220"/>
        <end position="240"/>
    </location>
</feature>
<feature type="transmembrane region" description="Helical" evidence="8">
    <location>
        <begin position="600"/>
        <end position="618"/>
    </location>
</feature>
<evidence type="ECO:0000256" key="6">
    <source>
        <dbReference type="ARBA" id="ARBA00023136"/>
    </source>
</evidence>
<evidence type="ECO:0000256" key="3">
    <source>
        <dbReference type="ARBA" id="ARBA00022679"/>
    </source>
</evidence>
<comment type="subcellular location">
    <subcellularLocation>
        <location evidence="1">Membrane</location>
        <topology evidence="1">Multi-pass membrane protein</topology>
    </subcellularLocation>
</comment>
<protein>
    <submittedName>
        <fullName evidence="10">Glycosyltransferase family 2 protein</fullName>
    </submittedName>
</protein>
<proteinExistence type="predicted"/>
<keyword evidence="3" id="KW-0808">Transferase</keyword>
<evidence type="ECO:0000256" key="4">
    <source>
        <dbReference type="ARBA" id="ARBA00022692"/>
    </source>
</evidence>
<gene>
    <name evidence="10" type="ORF">ACFSKQ_01625</name>
</gene>
<comment type="caution">
    <text evidence="10">The sequence shown here is derived from an EMBL/GenBank/DDBJ whole genome shotgun (WGS) entry which is preliminary data.</text>
</comment>
<evidence type="ECO:0000256" key="2">
    <source>
        <dbReference type="ARBA" id="ARBA00022676"/>
    </source>
</evidence>
<feature type="transmembrane region" description="Helical" evidence="8">
    <location>
        <begin position="565"/>
        <end position="588"/>
    </location>
</feature>
<dbReference type="SUPFAM" id="SSF53448">
    <property type="entry name" value="Nucleotide-diphospho-sugar transferases"/>
    <property type="match status" value="1"/>
</dbReference>
<organism evidence="10 11">
    <name type="scientific">Aureimonas populi</name>
    <dbReference type="NCBI Taxonomy" id="1701758"/>
    <lineage>
        <taxon>Bacteria</taxon>
        <taxon>Pseudomonadati</taxon>
        <taxon>Pseudomonadota</taxon>
        <taxon>Alphaproteobacteria</taxon>
        <taxon>Hyphomicrobiales</taxon>
        <taxon>Aurantimonadaceae</taxon>
        <taxon>Aureimonas</taxon>
    </lineage>
</organism>
<keyword evidence="2" id="KW-0328">Glycosyltransferase</keyword>
<evidence type="ECO:0000313" key="11">
    <source>
        <dbReference type="Proteomes" id="UP001597371"/>
    </source>
</evidence>
<dbReference type="PANTHER" id="PTHR43867">
    <property type="entry name" value="CELLULOSE SYNTHASE CATALYTIC SUBUNIT A [UDP-FORMING]"/>
    <property type="match status" value="1"/>
</dbReference>
<keyword evidence="11" id="KW-1185">Reference proteome</keyword>
<evidence type="ECO:0000313" key="10">
    <source>
        <dbReference type="EMBL" id="MFD2236160.1"/>
    </source>
</evidence>
<evidence type="ECO:0000259" key="9">
    <source>
        <dbReference type="Pfam" id="PF13632"/>
    </source>
</evidence>
<evidence type="ECO:0000256" key="7">
    <source>
        <dbReference type="SAM" id="MobiDB-lite"/>
    </source>
</evidence>
<evidence type="ECO:0000256" key="1">
    <source>
        <dbReference type="ARBA" id="ARBA00004141"/>
    </source>
</evidence>
<evidence type="ECO:0000256" key="8">
    <source>
        <dbReference type="SAM" id="Phobius"/>
    </source>
</evidence>
<dbReference type="RefSeq" id="WP_377946322.1">
    <property type="nucleotide sequence ID" value="NZ_JBHUIJ010000002.1"/>
</dbReference>
<keyword evidence="6 8" id="KW-0472">Membrane</keyword>
<dbReference type="Gene3D" id="3.90.550.10">
    <property type="entry name" value="Spore Coat Polysaccharide Biosynthesis Protein SpsA, Chain A"/>
    <property type="match status" value="1"/>
</dbReference>
<evidence type="ECO:0000256" key="5">
    <source>
        <dbReference type="ARBA" id="ARBA00022989"/>
    </source>
</evidence>